<dbReference type="Proteomes" id="UP000535182">
    <property type="component" value="Unassembled WGS sequence"/>
</dbReference>
<reference evidence="3 4" key="1">
    <citation type="submission" date="2020-08" db="EMBL/GenBank/DDBJ databases">
        <title>Genomic Encyclopedia of Type Strains, Phase IV (KMG-V): Genome sequencing to study the core and pangenomes of soil and plant-associated prokaryotes.</title>
        <authorList>
            <person name="Whitman W."/>
        </authorList>
    </citation>
    <scope>NUCLEOTIDE SEQUENCE [LARGE SCALE GENOMIC DNA]</scope>
    <source>
        <strain evidence="3 4">X5P2</strain>
    </source>
</reference>
<comment type="caution">
    <text evidence="3">The sequence shown here is derived from an EMBL/GenBank/DDBJ whole genome shotgun (WGS) entry which is preliminary data.</text>
</comment>
<dbReference type="InterPro" id="IPR006680">
    <property type="entry name" value="Amidohydro-rel"/>
</dbReference>
<gene>
    <name evidence="3" type="ORF">HDF14_002739</name>
</gene>
<evidence type="ECO:0000259" key="2">
    <source>
        <dbReference type="Pfam" id="PF04909"/>
    </source>
</evidence>
<dbReference type="GO" id="GO:0019748">
    <property type="term" value="P:secondary metabolic process"/>
    <property type="evidence" value="ECO:0007669"/>
    <property type="project" value="TreeGrafter"/>
</dbReference>
<keyword evidence="4" id="KW-1185">Reference proteome</keyword>
<keyword evidence="3" id="KW-0378">Hydrolase</keyword>
<dbReference type="Pfam" id="PF04909">
    <property type="entry name" value="Amidohydro_2"/>
    <property type="match status" value="1"/>
</dbReference>
<evidence type="ECO:0000313" key="4">
    <source>
        <dbReference type="Proteomes" id="UP000535182"/>
    </source>
</evidence>
<dbReference type="GO" id="GO:0016787">
    <property type="term" value="F:hydrolase activity"/>
    <property type="evidence" value="ECO:0007669"/>
    <property type="project" value="UniProtKB-KW"/>
</dbReference>
<dbReference type="AlphaFoldDB" id="A0A9X0U4A7"/>
<proteinExistence type="predicted"/>
<dbReference type="InterPro" id="IPR032466">
    <property type="entry name" value="Metal_Hydrolase"/>
</dbReference>
<evidence type="ECO:0000256" key="1">
    <source>
        <dbReference type="ARBA" id="ARBA00023239"/>
    </source>
</evidence>
<dbReference type="InterPro" id="IPR032465">
    <property type="entry name" value="ACMSD"/>
</dbReference>
<dbReference type="PANTHER" id="PTHR21240">
    <property type="entry name" value="2-AMINO-3-CARBOXYLMUCONATE-6-SEMIALDEHYDE DECARBOXYLASE"/>
    <property type="match status" value="1"/>
</dbReference>
<keyword evidence="1" id="KW-0456">Lyase</keyword>
<evidence type="ECO:0000313" key="3">
    <source>
        <dbReference type="EMBL" id="MBB5329123.1"/>
    </source>
</evidence>
<accession>A0A9X0U4A7</accession>
<sequence length="354" mass="40768">MMSEQKAQDKFIAMVSATADVTLPLSDFHPRCMLTTPRHEVSLPRFPVIDYHNHLDAQDPKYVLDIMDACGIEHIVNITMKVGEQAIRMMDRYRLADAARFSTIGWMDWAGVERDDFVSVSVDRLERLVEHGAVGFKFWKDLGLSVRDASGQLLHVDDERLAPIFDKAGQLGIPVMMHIGDPEAFFLPIDANNERFEELAAHPDWSFFGAEFSKHELLDQRDRVFKRHPGTTFVAAHIAENAEDLRRVSAMLDANPNVLVDISARASELGRQPYSARKFFLRFADRILFGADLVPEVEMYRLYYRFLETADEYFEYPTHASRQGRWNIYGMDLPEDVLRKVYRDNALRLLPNLK</sequence>
<dbReference type="SUPFAM" id="SSF51556">
    <property type="entry name" value="Metallo-dependent hydrolases"/>
    <property type="match status" value="1"/>
</dbReference>
<feature type="domain" description="Amidohydrolase-related" evidence="2">
    <location>
        <begin position="92"/>
        <end position="351"/>
    </location>
</feature>
<dbReference type="Gene3D" id="3.20.20.140">
    <property type="entry name" value="Metal-dependent hydrolases"/>
    <property type="match status" value="1"/>
</dbReference>
<organism evidence="3 4">
    <name type="scientific">Tunturiibacter gelidiferens</name>
    <dbReference type="NCBI Taxonomy" id="3069689"/>
    <lineage>
        <taxon>Bacteria</taxon>
        <taxon>Pseudomonadati</taxon>
        <taxon>Acidobacteriota</taxon>
        <taxon>Terriglobia</taxon>
        <taxon>Terriglobales</taxon>
        <taxon>Acidobacteriaceae</taxon>
        <taxon>Tunturiibacter</taxon>
    </lineage>
</organism>
<name>A0A9X0U4A7_9BACT</name>
<dbReference type="GO" id="GO:0016831">
    <property type="term" value="F:carboxy-lyase activity"/>
    <property type="evidence" value="ECO:0007669"/>
    <property type="project" value="InterPro"/>
</dbReference>
<dbReference type="GO" id="GO:0005737">
    <property type="term" value="C:cytoplasm"/>
    <property type="evidence" value="ECO:0007669"/>
    <property type="project" value="TreeGrafter"/>
</dbReference>
<dbReference type="EMBL" id="JACHEB010000005">
    <property type="protein sequence ID" value="MBB5329123.1"/>
    <property type="molecule type" value="Genomic_DNA"/>
</dbReference>
<protein>
    <submittedName>
        <fullName evidence="3">TIM-barrel fold metal-dependent hydrolase</fullName>
    </submittedName>
</protein>
<dbReference type="PANTHER" id="PTHR21240:SF28">
    <property type="entry name" value="ISO-OROTATE DECARBOXYLASE (EUROFUNG)"/>
    <property type="match status" value="1"/>
</dbReference>